<evidence type="ECO:0000256" key="3">
    <source>
        <dbReference type="ARBA" id="ARBA00022514"/>
    </source>
</evidence>
<reference evidence="8" key="1">
    <citation type="submission" date="2025-08" db="UniProtKB">
        <authorList>
            <consortium name="Ensembl"/>
        </authorList>
    </citation>
    <scope>IDENTIFICATION</scope>
</reference>
<reference evidence="8" key="2">
    <citation type="submission" date="2025-09" db="UniProtKB">
        <authorList>
            <consortium name="Ensembl"/>
        </authorList>
    </citation>
    <scope>IDENTIFICATION</scope>
</reference>
<evidence type="ECO:0000259" key="7">
    <source>
        <dbReference type="PROSITE" id="PS50049"/>
    </source>
</evidence>
<feature type="domain" description="THD" evidence="7">
    <location>
        <begin position="123"/>
        <end position="255"/>
    </location>
</feature>
<dbReference type="PANTHER" id="PTHR11471:SF57">
    <property type="entry name" value="CD154"/>
    <property type="match status" value="1"/>
</dbReference>
<name>A0A3B4B0J1_9GOBI</name>
<accession>A0A3B4B0J1</accession>
<proteinExistence type="inferred from homology"/>
<keyword evidence="6" id="KW-1133">Transmembrane helix</keyword>
<evidence type="ECO:0000256" key="1">
    <source>
        <dbReference type="ARBA" id="ARBA00004370"/>
    </source>
</evidence>
<protein>
    <recommendedName>
        <fullName evidence="7">THD domain-containing protein</fullName>
    </recommendedName>
</protein>
<keyword evidence="4 6" id="KW-0472">Membrane</keyword>
<dbReference type="Gene3D" id="2.60.120.40">
    <property type="match status" value="1"/>
</dbReference>
<comment type="similarity">
    <text evidence="2">Belongs to the tumor necrosis factor family.</text>
</comment>
<dbReference type="GO" id="GO:0016020">
    <property type="term" value="C:membrane"/>
    <property type="evidence" value="ECO:0007669"/>
    <property type="project" value="UniProtKB-SubCell"/>
</dbReference>
<dbReference type="Ensembl" id="ENSPMGT00000023568.1">
    <property type="protein sequence ID" value="ENSPMGP00000022126.1"/>
    <property type="gene ID" value="ENSPMGG00000017912.1"/>
</dbReference>
<dbReference type="GO" id="GO:0005615">
    <property type="term" value="C:extracellular space"/>
    <property type="evidence" value="ECO:0007669"/>
    <property type="project" value="UniProtKB-KW"/>
</dbReference>
<dbReference type="InterPro" id="IPR008983">
    <property type="entry name" value="Tumour_necrosis_fac-like_dom"/>
</dbReference>
<evidence type="ECO:0000313" key="8">
    <source>
        <dbReference type="Ensembl" id="ENSPMGP00000022126.1"/>
    </source>
</evidence>
<dbReference type="GO" id="GO:0006955">
    <property type="term" value="P:immune response"/>
    <property type="evidence" value="ECO:0007669"/>
    <property type="project" value="InterPro"/>
</dbReference>
<feature type="transmembrane region" description="Helical" evidence="6">
    <location>
        <begin position="43"/>
        <end position="67"/>
    </location>
</feature>
<keyword evidence="9" id="KW-1185">Reference proteome</keyword>
<dbReference type="Proteomes" id="UP000261520">
    <property type="component" value="Unplaced"/>
</dbReference>
<dbReference type="GO" id="GO:0005164">
    <property type="term" value="F:tumor necrosis factor receptor binding"/>
    <property type="evidence" value="ECO:0007669"/>
    <property type="project" value="InterPro"/>
</dbReference>
<evidence type="ECO:0000256" key="2">
    <source>
        <dbReference type="ARBA" id="ARBA00008670"/>
    </source>
</evidence>
<dbReference type="STRING" id="409849.ENSPMGP00000022126"/>
<feature type="region of interest" description="Disordered" evidence="5">
    <location>
        <begin position="1"/>
        <end position="24"/>
    </location>
</feature>
<dbReference type="GO" id="GO:0005125">
    <property type="term" value="F:cytokine activity"/>
    <property type="evidence" value="ECO:0007669"/>
    <property type="project" value="UniProtKB-KW"/>
</dbReference>
<dbReference type="InterPro" id="IPR006052">
    <property type="entry name" value="TNF_dom"/>
</dbReference>
<dbReference type="PANTHER" id="PTHR11471">
    <property type="entry name" value="TUMOR NECROSIS FACTOR FAMILY MEMBER"/>
    <property type="match status" value="1"/>
</dbReference>
<dbReference type="PROSITE" id="PS50049">
    <property type="entry name" value="THD_2"/>
    <property type="match status" value="1"/>
</dbReference>
<keyword evidence="3" id="KW-0202">Cytokine</keyword>
<comment type="subcellular location">
    <subcellularLocation>
        <location evidence="1">Membrane</location>
    </subcellularLocation>
</comment>
<evidence type="ECO:0000313" key="9">
    <source>
        <dbReference type="Proteomes" id="UP000261520"/>
    </source>
</evidence>
<keyword evidence="6" id="KW-0812">Transmembrane</keyword>
<dbReference type="AlphaFoldDB" id="A0A3B4B0J1"/>
<evidence type="ECO:0000256" key="6">
    <source>
        <dbReference type="SAM" id="Phobius"/>
    </source>
</evidence>
<dbReference type="Pfam" id="PF00229">
    <property type="entry name" value="TNF"/>
    <property type="match status" value="1"/>
</dbReference>
<dbReference type="SUPFAM" id="SSF49842">
    <property type="entry name" value="TNF-like"/>
    <property type="match status" value="1"/>
</dbReference>
<sequence length="255" mass="29668">MINTYHSSMAPPPVPPRLHSSHQGTQPVLIPTTMLPQGHSKTLMRFMVAVVLFNLLLSILGFMYLYVNGTPRKQVWEIQLMYCTKWRTISIQHLSFLPVGYTQKLHSHYVEKRESHRVFARMDFQRPTATHRSQSGHLKWDLKFSRYSHPYINYYNSSWLTIEEPGDYFVYSRLTFSKGSHVIPLMNRVHLRKSKMDEPKSIMHAFCHTSTPNPCTATAEEVIKLEKGNQLSVWTEDISLVSYDEKASTFGLYKL</sequence>
<organism evidence="8 9">
    <name type="scientific">Periophthalmus magnuspinnatus</name>
    <dbReference type="NCBI Taxonomy" id="409849"/>
    <lineage>
        <taxon>Eukaryota</taxon>
        <taxon>Metazoa</taxon>
        <taxon>Chordata</taxon>
        <taxon>Craniata</taxon>
        <taxon>Vertebrata</taxon>
        <taxon>Euteleostomi</taxon>
        <taxon>Actinopterygii</taxon>
        <taxon>Neopterygii</taxon>
        <taxon>Teleostei</taxon>
        <taxon>Neoteleostei</taxon>
        <taxon>Acanthomorphata</taxon>
        <taxon>Gobiaria</taxon>
        <taxon>Gobiiformes</taxon>
        <taxon>Gobioidei</taxon>
        <taxon>Gobiidae</taxon>
        <taxon>Oxudercinae</taxon>
        <taxon>Periophthalmus</taxon>
    </lineage>
</organism>
<evidence type="ECO:0000256" key="5">
    <source>
        <dbReference type="SAM" id="MobiDB-lite"/>
    </source>
</evidence>
<evidence type="ECO:0000256" key="4">
    <source>
        <dbReference type="ARBA" id="ARBA00023136"/>
    </source>
</evidence>